<dbReference type="Gene3D" id="2.60.40.10">
    <property type="entry name" value="Immunoglobulins"/>
    <property type="match status" value="1"/>
</dbReference>
<evidence type="ECO:0000313" key="3">
    <source>
        <dbReference type="Proteomes" id="UP000245375"/>
    </source>
</evidence>
<reference evidence="3" key="1">
    <citation type="submission" date="2018-05" db="EMBL/GenBank/DDBJ databases">
        <title>Algibacter marinivivus sp. nov., isolated from sample around a algae.</title>
        <authorList>
            <person name="Lu D."/>
        </authorList>
    </citation>
    <scope>NUCLEOTIDE SEQUENCE [LARGE SCALE GENOMIC DNA]</scope>
    <source>
        <strain evidence="3">ZY111</strain>
    </source>
</reference>
<name>A0A2U2X439_9FLAO</name>
<dbReference type="RefSeq" id="WP_109352915.1">
    <property type="nucleotide sequence ID" value="NZ_QFRI01000002.1"/>
</dbReference>
<dbReference type="Pfam" id="PF13585">
    <property type="entry name" value="CHU_C"/>
    <property type="match status" value="1"/>
</dbReference>
<comment type="caution">
    <text evidence="2">The sequence shown here is derived from an EMBL/GenBank/DDBJ whole genome shotgun (WGS) entry which is preliminary data.</text>
</comment>
<dbReference type="Proteomes" id="UP000245375">
    <property type="component" value="Unassembled WGS sequence"/>
</dbReference>
<dbReference type="AlphaFoldDB" id="A0A2U2X439"/>
<organism evidence="2 3">
    <name type="scientific">Algibacter marinivivus</name>
    <dbReference type="NCBI Taxonomy" id="2100723"/>
    <lineage>
        <taxon>Bacteria</taxon>
        <taxon>Pseudomonadati</taxon>
        <taxon>Bacteroidota</taxon>
        <taxon>Flavobacteriia</taxon>
        <taxon>Flavobacteriales</taxon>
        <taxon>Flavobacteriaceae</taxon>
        <taxon>Algibacter</taxon>
    </lineage>
</organism>
<keyword evidence="3" id="KW-1185">Reference proteome</keyword>
<evidence type="ECO:0000313" key="2">
    <source>
        <dbReference type="EMBL" id="PWH82548.1"/>
    </source>
</evidence>
<feature type="domain" description="Ig-like" evidence="1">
    <location>
        <begin position="131"/>
        <end position="230"/>
    </location>
</feature>
<sequence length="481" mass="52288">MRNFTLFYIVVFFVLSLNETTHAQIVISKPSFKAIITQACASSSFNNFDVTFAFSPESNLESSNQFIVELSDENGSFSNPTIIYTSNPGAVTTSPVEFSFSLPTTTAGEAYRMRAKSTAPASISGSSNAFPAYYKIHDTDFSINNLIETAVYCSGGSYLLAIDDINKFSGNSPLQYPSLTYKWYKETSQTTSVFVSEGNTLSVNQPGTYFVETNYGSCTSDSVSNRVTVSEASSGSTSSINSSLGNPYCSTDGPTVLSAINANGYQWFKDGEVISGATNQMYETNESGEYAVNIDLGDCMTSATINIDNTGFTSSIDVDDVNNIDENETLIATLTTSANNPEFKWYLNDTMINGATNNSYEVSETGNYKVVVTQTTGCNASTEFAFIVREAFPNVEKIPNLISPNGDGVNDTWVIPQNYVSGTNTEVLLISSQGKIALRTKNYQNNWPENQIAFGSINPVYYYIITTSDGKTKKGSITVVR</sequence>
<proteinExistence type="predicted"/>
<gene>
    <name evidence="2" type="ORF">DIS18_09895</name>
</gene>
<reference evidence="3" key="3">
    <citation type="submission" date="2018-05" db="EMBL/GenBank/DDBJ databases">
        <authorList>
            <person name="Lu D."/>
        </authorList>
    </citation>
    <scope>NUCLEOTIDE SEQUENCE [LARGE SCALE GENOMIC DNA]</scope>
    <source>
        <strain evidence="3">ZY111</strain>
    </source>
</reference>
<protein>
    <recommendedName>
        <fullName evidence="1">Ig-like domain-containing protein</fullName>
    </recommendedName>
</protein>
<dbReference type="EMBL" id="QFRI01000002">
    <property type="protein sequence ID" value="PWH82548.1"/>
    <property type="molecule type" value="Genomic_DNA"/>
</dbReference>
<dbReference type="PROSITE" id="PS50835">
    <property type="entry name" value="IG_LIKE"/>
    <property type="match status" value="1"/>
</dbReference>
<evidence type="ECO:0000259" key="1">
    <source>
        <dbReference type="PROSITE" id="PS50835"/>
    </source>
</evidence>
<accession>A0A2U2X439</accession>
<dbReference type="OrthoDB" id="678019at2"/>
<dbReference type="InterPro" id="IPR013783">
    <property type="entry name" value="Ig-like_fold"/>
</dbReference>
<dbReference type="InterPro" id="IPR007110">
    <property type="entry name" value="Ig-like_dom"/>
</dbReference>
<reference evidence="2 3" key="2">
    <citation type="submission" date="2018-05" db="EMBL/GenBank/DDBJ databases">
        <title>Algibacter marinivivus sp. nov., isolated from sample around a algae.</title>
        <authorList>
            <person name="Zhong X."/>
        </authorList>
    </citation>
    <scope>NUCLEOTIDE SEQUENCE [LARGE SCALE GENOMIC DNA]</scope>
    <source>
        <strain evidence="2 3">ZY111</strain>
    </source>
</reference>